<keyword evidence="4" id="KW-0479">Metal-binding</keyword>
<evidence type="ECO:0000256" key="3">
    <source>
        <dbReference type="ARBA" id="ARBA00022617"/>
    </source>
</evidence>
<dbReference type="Gene3D" id="1.10.489.10">
    <property type="entry name" value="Chloroperoxidase-like"/>
    <property type="match status" value="1"/>
</dbReference>
<dbReference type="SUPFAM" id="SSF47571">
    <property type="entry name" value="Cloroperoxidase"/>
    <property type="match status" value="1"/>
</dbReference>
<sequence>MRISILIPTTTLLLGAATALTKGDTPNFPDWHPAPSKSVRGPCPGLNTLANHGFIPHDGKNITIFNLTSALISVYNIAQPLADELAGGALKVSHDPGAGVFDLSDLNKHNIIEHDGSLTREDYNVANGDVHTFHPRLFRQFLGYLGDSGCVDLLAVARARWGRIQKEKERDSKFVFGAQQRYFSLSESASYWMLLKDPKTGKVPLEWVKIFFEQERLPFEKGWLPPNPAVTKETLADVIKQIALLTPEDKASKS</sequence>
<evidence type="ECO:0000256" key="6">
    <source>
        <dbReference type="ARBA" id="ARBA00023004"/>
    </source>
</evidence>
<dbReference type="InterPro" id="IPR036851">
    <property type="entry name" value="Chloroperoxidase-like_sf"/>
</dbReference>
<dbReference type="GO" id="GO:0046872">
    <property type="term" value="F:metal ion binding"/>
    <property type="evidence" value="ECO:0007669"/>
    <property type="project" value="UniProtKB-KW"/>
</dbReference>
<evidence type="ECO:0000259" key="9">
    <source>
        <dbReference type="PROSITE" id="PS51405"/>
    </source>
</evidence>
<keyword evidence="3" id="KW-0349">Heme</keyword>
<evidence type="ECO:0000256" key="5">
    <source>
        <dbReference type="ARBA" id="ARBA00023002"/>
    </source>
</evidence>
<comment type="cofactor">
    <cofactor evidence="1">
        <name>heme b</name>
        <dbReference type="ChEBI" id="CHEBI:60344"/>
    </cofactor>
</comment>
<dbReference type="InterPro" id="IPR000028">
    <property type="entry name" value="Chloroperoxidase"/>
</dbReference>
<protein>
    <submittedName>
        <fullName evidence="10">Cloroperoxidase</fullName>
    </submittedName>
</protein>
<gene>
    <name evidence="10" type="ORF">GQ43DRAFT_467745</name>
</gene>
<dbReference type="PROSITE" id="PS51405">
    <property type="entry name" value="HEME_HALOPEROXIDASE"/>
    <property type="match status" value="1"/>
</dbReference>
<dbReference type="GO" id="GO:0004601">
    <property type="term" value="F:peroxidase activity"/>
    <property type="evidence" value="ECO:0007669"/>
    <property type="project" value="UniProtKB-KW"/>
</dbReference>
<keyword evidence="6" id="KW-0408">Iron</keyword>
<dbReference type="PANTHER" id="PTHR33577:SF9">
    <property type="entry name" value="PEROXIDASE STCC"/>
    <property type="match status" value="1"/>
</dbReference>
<keyword evidence="11" id="KW-1185">Reference proteome</keyword>
<evidence type="ECO:0000313" key="10">
    <source>
        <dbReference type="EMBL" id="KAF2205890.1"/>
    </source>
</evidence>
<evidence type="ECO:0000256" key="1">
    <source>
        <dbReference type="ARBA" id="ARBA00001970"/>
    </source>
</evidence>
<evidence type="ECO:0000256" key="2">
    <source>
        <dbReference type="ARBA" id="ARBA00022559"/>
    </source>
</evidence>
<dbReference type="AlphaFoldDB" id="A0A9P4JVK6"/>
<evidence type="ECO:0000256" key="4">
    <source>
        <dbReference type="ARBA" id="ARBA00022723"/>
    </source>
</evidence>
<accession>A0A9P4JVK6</accession>
<feature type="chain" id="PRO_5040388593" evidence="8">
    <location>
        <begin position="24"/>
        <end position="254"/>
    </location>
</feature>
<dbReference type="OrthoDB" id="407298at2759"/>
<proteinExistence type="inferred from homology"/>
<dbReference type="Pfam" id="PF01328">
    <property type="entry name" value="Peroxidase_2"/>
    <property type="match status" value="1"/>
</dbReference>
<keyword evidence="8" id="KW-0732">Signal</keyword>
<keyword evidence="2" id="KW-0575">Peroxidase</keyword>
<evidence type="ECO:0000256" key="8">
    <source>
        <dbReference type="SAM" id="SignalP"/>
    </source>
</evidence>
<dbReference type="PANTHER" id="PTHR33577">
    <property type="entry name" value="STERIGMATOCYSTIN BIOSYNTHESIS PEROXIDASE STCC-RELATED"/>
    <property type="match status" value="1"/>
</dbReference>
<organism evidence="10 11">
    <name type="scientific">Delitschia confertaspora ATCC 74209</name>
    <dbReference type="NCBI Taxonomy" id="1513339"/>
    <lineage>
        <taxon>Eukaryota</taxon>
        <taxon>Fungi</taxon>
        <taxon>Dikarya</taxon>
        <taxon>Ascomycota</taxon>
        <taxon>Pezizomycotina</taxon>
        <taxon>Dothideomycetes</taxon>
        <taxon>Pleosporomycetidae</taxon>
        <taxon>Pleosporales</taxon>
        <taxon>Delitschiaceae</taxon>
        <taxon>Delitschia</taxon>
    </lineage>
</organism>
<dbReference type="Proteomes" id="UP000799536">
    <property type="component" value="Unassembled WGS sequence"/>
</dbReference>
<evidence type="ECO:0000256" key="7">
    <source>
        <dbReference type="ARBA" id="ARBA00025795"/>
    </source>
</evidence>
<feature type="signal peptide" evidence="8">
    <location>
        <begin position="1"/>
        <end position="23"/>
    </location>
</feature>
<comment type="similarity">
    <text evidence="7">Belongs to the chloroperoxidase family.</text>
</comment>
<keyword evidence="5" id="KW-0560">Oxidoreductase</keyword>
<name>A0A9P4JVK6_9PLEO</name>
<feature type="domain" description="Heme haloperoxidase family profile" evidence="9">
    <location>
        <begin position="27"/>
        <end position="240"/>
    </location>
</feature>
<reference evidence="10" key="1">
    <citation type="journal article" date="2020" name="Stud. Mycol.">
        <title>101 Dothideomycetes genomes: a test case for predicting lifestyles and emergence of pathogens.</title>
        <authorList>
            <person name="Haridas S."/>
            <person name="Albert R."/>
            <person name="Binder M."/>
            <person name="Bloem J."/>
            <person name="Labutti K."/>
            <person name="Salamov A."/>
            <person name="Andreopoulos B."/>
            <person name="Baker S."/>
            <person name="Barry K."/>
            <person name="Bills G."/>
            <person name="Bluhm B."/>
            <person name="Cannon C."/>
            <person name="Castanera R."/>
            <person name="Culley D."/>
            <person name="Daum C."/>
            <person name="Ezra D."/>
            <person name="Gonzalez J."/>
            <person name="Henrissat B."/>
            <person name="Kuo A."/>
            <person name="Liang C."/>
            <person name="Lipzen A."/>
            <person name="Lutzoni F."/>
            <person name="Magnuson J."/>
            <person name="Mondo S."/>
            <person name="Nolan M."/>
            <person name="Ohm R."/>
            <person name="Pangilinan J."/>
            <person name="Park H.-J."/>
            <person name="Ramirez L."/>
            <person name="Alfaro M."/>
            <person name="Sun H."/>
            <person name="Tritt A."/>
            <person name="Yoshinaga Y."/>
            <person name="Zwiers L.-H."/>
            <person name="Turgeon B."/>
            <person name="Goodwin S."/>
            <person name="Spatafora J."/>
            <person name="Crous P."/>
            <person name="Grigoriev I."/>
        </authorList>
    </citation>
    <scope>NUCLEOTIDE SEQUENCE</scope>
    <source>
        <strain evidence="10">ATCC 74209</strain>
    </source>
</reference>
<comment type="caution">
    <text evidence="10">The sequence shown here is derived from an EMBL/GenBank/DDBJ whole genome shotgun (WGS) entry which is preliminary data.</text>
</comment>
<dbReference type="EMBL" id="ML993848">
    <property type="protein sequence ID" value="KAF2205890.1"/>
    <property type="molecule type" value="Genomic_DNA"/>
</dbReference>
<evidence type="ECO:0000313" key="11">
    <source>
        <dbReference type="Proteomes" id="UP000799536"/>
    </source>
</evidence>